<feature type="domain" description="C-type lectin" evidence="1">
    <location>
        <begin position="8"/>
        <end position="100"/>
    </location>
</feature>
<dbReference type="PANTHER" id="PTHR22803">
    <property type="entry name" value="MANNOSE, PHOSPHOLIPASE, LECTIN RECEPTOR RELATED"/>
    <property type="match status" value="1"/>
</dbReference>
<accession>A7SHQ8</accession>
<evidence type="ECO:0000313" key="2">
    <source>
        <dbReference type="EMBL" id="EDO36778.1"/>
    </source>
</evidence>
<dbReference type="HOGENOM" id="CLU_049894_10_2_1"/>
<dbReference type="AlphaFoldDB" id="A7SHQ8"/>
<dbReference type="InterPro" id="IPR001304">
    <property type="entry name" value="C-type_lectin-like"/>
</dbReference>
<feature type="non-terminal residue" evidence="2">
    <location>
        <position position="1"/>
    </location>
</feature>
<dbReference type="SUPFAM" id="SSF56436">
    <property type="entry name" value="C-type lectin-like"/>
    <property type="match status" value="1"/>
</dbReference>
<dbReference type="InterPro" id="IPR016187">
    <property type="entry name" value="CTDL_fold"/>
</dbReference>
<dbReference type="InterPro" id="IPR016186">
    <property type="entry name" value="C-type_lectin-like/link_sf"/>
</dbReference>
<dbReference type="PhylomeDB" id="A7SHQ8"/>
<evidence type="ECO:0000259" key="1">
    <source>
        <dbReference type="PROSITE" id="PS50041"/>
    </source>
</evidence>
<proteinExistence type="predicted"/>
<dbReference type="PROSITE" id="PS50041">
    <property type="entry name" value="C_TYPE_LECTIN_2"/>
    <property type="match status" value="1"/>
</dbReference>
<name>A7SHQ8_NEMVE</name>
<dbReference type="InParanoid" id="A7SHQ8"/>
<keyword evidence="3" id="KW-1185">Reference proteome</keyword>
<reference evidence="2 3" key="1">
    <citation type="journal article" date="2007" name="Science">
        <title>Sea anemone genome reveals ancestral eumetazoan gene repertoire and genomic organization.</title>
        <authorList>
            <person name="Putnam N.H."/>
            <person name="Srivastava M."/>
            <person name="Hellsten U."/>
            <person name="Dirks B."/>
            <person name="Chapman J."/>
            <person name="Salamov A."/>
            <person name="Terry A."/>
            <person name="Shapiro H."/>
            <person name="Lindquist E."/>
            <person name="Kapitonov V.V."/>
            <person name="Jurka J."/>
            <person name="Genikhovich G."/>
            <person name="Grigoriev I.V."/>
            <person name="Lucas S.M."/>
            <person name="Steele R.E."/>
            <person name="Finnerty J.R."/>
            <person name="Technau U."/>
            <person name="Martindale M.Q."/>
            <person name="Rokhsar D.S."/>
        </authorList>
    </citation>
    <scope>NUCLEOTIDE SEQUENCE [LARGE SCALE GENOMIC DNA]</scope>
    <source>
        <strain evidence="3">CH2 X CH6</strain>
    </source>
</reference>
<dbReference type="InterPro" id="IPR050111">
    <property type="entry name" value="C-type_lectin/snaclec_domain"/>
</dbReference>
<sequence>CKAGWDWHDGLCYKCHCKSSSMATWSRAQQTCESEGGNLVSIHDSTQNLLVRKIKPDYKLMWIRLNDRDAEGQYKWSDGSEVGFTPWDFGEPVNVTGLED</sequence>
<dbReference type="Proteomes" id="UP000001593">
    <property type="component" value="Unassembled WGS sequence"/>
</dbReference>
<protein>
    <recommendedName>
        <fullName evidence="1">C-type lectin domain-containing protein</fullName>
    </recommendedName>
</protein>
<dbReference type="eggNOG" id="KOG4297">
    <property type="taxonomic scope" value="Eukaryota"/>
</dbReference>
<dbReference type="Pfam" id="PF00059">
    <property type="entry name" value="Lectin_C"/>
    <property type="match status" value="1"/>
</dbReference>
<dbReference type="CDD" id="cd00037">
    <property type="entry name" value="CLECT"/>
    <property type="match status" value="1"/>
</dbReference>
<evidence type="ECO:0000313" key="3">
    <source>
        <dbReference type="Proteomes" id="UP000001593"/>
    </source>
</evidence>
<dbReference type="EMBL" id="DS469662">
    <property type="protein sequence ID" value="EDO36778.1"/>
    <property type="molecule type" value="Genomic_DNA"/>
</dbReference>
<dbReference type="OrthoDB" id="5965411at2759"/>
<dbReference type="KEGG" id="nve:5508225"/>
<dbReference type="FunCoup" id="A7SHQ8">
    <property type="interactions" value="15"/>
</dbReference>
<dbReference type="Gene3D" id="3.10.100.10">
    <property type="entry name" value="Mannose-Binding Protein A, subunit A"/>
    <property type="match status" value="1"/>
</dbReference>
<dbReference type="SMART" id="SM00034">
    <property type="entry name" value="CLECT"/>
    <property type="match status" value="1"/>
</dbReference>
<gene>
    <name evidence="2" type="ORF">NEMVEDRAFT_v1g118816</name>
</gene>
<organism evidence="2 3">
    <name type="scientific">Nematostella vectensis</name>
    <name type="common">Starlet sea anemone</name>
    <dbReference type="NCBI Taxonomy" id="45351"/>
    <lineage>
        <taxon>Eukaryota</taxon>
        <taxon>Metazoa</taxon>
        <taxon>Cnidaria</taxon>
        <taxon>Anthozoa</taxon>
        <taxon>Hexacorallia</taxon>
        <taxon>Actiniaria</taxon>
        <taxon>Edwardsiidae</taxon>
        <taxon>Nematostella</taxon>
    </lineage>
</organism>